<accession>A0A4Y9FV22</accession>
<dbReference type="Pfam" id="PF10400">
    <property type="entry name" value="Vir_act_alpha_C"/>
    <property type="match status" value="1"/>
</dbReference>
<feature type="domain" description="Transcription regulator PadR N-terminal" evidence="1">
    <location>
        <begin position="7"/>
        <end position="81"/>
    </location>
</feature>
<comment type="caution">
    <text evidence="3">The sequence shown here is derived from an EMBL/GenBank/DDBJ whole genome shotgun (WGS) entry which is preliminary data.</text>
</comment>
<feature type="domain" description="Transcription regulator PadR C-terminal" evidence="2">
    <location>
        <begin position="93"/>
        <end position="172"/>
    </location>
</feature>
<dbReference type="SUPFAM" id="SSF46785">
    <property type="entry name" value="Winged helix' DNA-binding domain"/>
    <property type="match status" value="1"/>
</dbReference>
<dbReference type="Gene3D" id="6.10.140.190">
    <property type="match status" value="1"/>
</dbReference>
<dbReference type="Gene3D" id="1.10.10.10">
    <property type="entry name" value="Winged helix-like DNA-binding domain superfamily/Winged helix DNA-binding domain"/>
    <property type="match status" value="1"/>
</dbReference>
<dbReference type="InterPro" id="IPR036388">
    <property type="entry name" value="WH-like_DNA-bd_sf"/>
</dbReference>
<proteinExistence type="predicted"/>
<dbReference type="AlphaFoldDB" id="A0A4Y9FV22"/>
<name>A0A4Y9FV22_9MICO</name>
<reference evidence="3 4" key="1">
    <citation type="submission" date="2019-03" db="EMBL/GenBank/DDBJ databases">
        <title>Diversity of the mouse oral microbiome.</title>
        <authorList>
            <person name="Joseph S."/>
            <person name="Aduse-Opoku J."/>
            <person name="Curtis M."/>
            <person name="Wade W."/>
            <person name="Hashim A."/>
        </authorList>
    </citation>
    <scope>NUCLEOTIDE SEQUENCE [LARGE SCALE GENOMIC DNA]</scope>
    <source>
        <strain evidence="3 4">P1012</strain>
    </source>
</reference>
<evidence type="ECO:0000313" key="3">
    <source>
        <dbReference type="EMBL" id="TFU32068.1"/>
    </source>
</evidence>
<dbReference type="InterPro" id="IPR005149">
    <property type="entry name" value="Tscrpt_reg_PadR_N"/>
</dbReference>
<evidence type="ECO:0000313" key="4">
    <source>
        <dbReference type="Proteomes" id="UP000298358"/>
    </source>
</evidence>
<dbReference type="PANTHER" id="PTHR43252">
    <property type="entry name" value="TRANSCRIPTIONAL REGULATOR YQJI"/>
    <property type="match status" value="1"/>
</dbReference>
<dbReference type="Proteomes" id="UP000298358">
    <property type="component" value="Unassembled WGS sequence"/>
</dbReference>
<dbReference type="EMBL" id="SPQB01000036">
    <property type="protein sequence ID" value="TFU32068.1"/>
    <property type="molecule type" value="Genomic_DNA"/>
</dbReference>
<dbReference type="InterPro" id="IPR036390">
    <property type="entry name" value="WH_DNA-bd_sf"/>
</dbReference>
<dbReference type="RefSeq" id="WP_135115138.1">
    <property type="nucleotide sequence ID" value="NZ_JADGLL010000036.1"/>
</dbReference>
<evidence type="ECO:0000259" key="2">
    <source>
        <dbReference type="Pfam" id="PF10400"/>
    </source>
</evidence>
<dbReference type="Pfam" id="PF03551">
    <property type="entry name" value="PadR"/>
    <property type="match status" value="1"/>
</dbReference>
<sequence length="173" mass="19337">MTLARIILGLLSLAPMTGYDIKRHIETTVTHFWTADKAQIYRALDALVRDGLATVHTVPGQSGPARQEHRITDAGRAVLAEWLVSDLERSAERDPFLARLFFAGDLGDAELGALLARRRTAVEEALATFERMREELPEPTSRAERVRLWTLENGLAHVRAEAAWLDRIEGELA</sequence>
<evidence type="ECO:0000259" key="1">
    <source>
        <dbReference type="Pfam" id="PF03551"/>
    </source>
</evidence>
<dbReference type="OrthoDB" id="3186544at2"/>
<gene>
    <name evidence="3" type="ORF">E4U02_12335</name>
</gene>
<dbReference type="PANTHER" id="PTHR43252:SF6">
    <property type="entry name" value="NEGATIVE TRANSCRIPTION REGULATOR PADR"/>
    <property type="match status" value="1"/>
</dbReference>
<dbReference type="InterPro" id="IPR018309">
    <property type="entry name" value="Tscrpt_reg_PadR_C"/>
</dbReference>
<organism evidence="3 4">
    <name type="scientific">Microbacterium paludicola</name>
    <dbReference type="NCBI Taxonomy" id="300019"/>
    <lineage>
        <taxon>Bacteria</taxon>
        <taxon>Bacillati</taxon>
        <taxon>Actinomycetota</taxon>
        <taxon>Actinomycetes</taxon>
        <taxon>Micrococcales</taxon>
        <taxon>Microbacteriaceae</taxon>
        <taxon>Microbacterium</taxon>
    </lineage>
</organism>
<keyword evidence="4" id="KW-1185">Reference proteome</keyword>
<protein>
    <submittedName>
        <fullName evidence="3">PadR family transcriptional regulator</fullName>
    </submittedName>
</protein>